<feature type="domain" description="Rho-GAP" evidence="6">
    <location>
        <begin position="760"/>
        <end position="984"/>
    </location>
</feature>
<dbReference type="SUPFAM" id="SSF48350">
    <property type="entry name" value="GTPase activation domain, GAP"/>
    <property type="match status" value="1"/>
</dbReference>
<evidence type="ECO:0000256" key="1">
    <source>
        <dbReference type="ARBA" id="ARBA00022723"/>
    </source>
</evidence>
<evidence type="ECO:0000256" key="3">
    <source>
        <dbReference type="PROSITE-ProRule" id="PRU00125"/>
    </source>
</evidence>
<dbReference type="OrthoDB" id="20689at2759"/>
<evidence type="ECO:0000313" key="7">
    <source>
        <dbReference type="EMBL" id="SCU92324.1"/>
    </source>
</evidence>
<keyword evidence="1 3" id="KW-0479">Metal-binding</keyword>
<dbReference type="Pfam" id="PF00620">
    <property type="entry name" value="RhoGAP"/>
    <property type="match status" value="1"/>
</dbReference>
<evidence type="ECO:0000256" key="2">
    <source>
        <dbReference type="ARBA" id="ARBA00022833"/>
    </source>
</evidence>
<dbReference type="Gene3D" id="2.10.110.10">
    <property type="entry name" value="Cysteine Rich Protein"/>
    <property type="match status" value="3"/>
</dbReference>
<feature type="domain" description="LIM zinc-binding" evidence="5">
    <location>
        <begin position="446"/>
        <end position="510"/>
    </location>
</feature>
<dbReference type="SMART" id="SM00132">
    <property type="entry name" value="LIM"/>
    <property type="match status" value="3"/>
</dbReference>
<evidence type="ECO:0000259" key="6">
    <source>
        <dbReference type="PROSITE" id="PS50238"/>
    </source>
</evidence>
<gene>
    <name evidence="7" type="ORF">LANO_0E00364G</name>
</gene>
<dbReference type="Pfam" id="PF00412">
    <property type="entry name" value="LIM"/>
    <property type="match status" value="2"/>
</dbReference>
<dbReference type="SUPFAM" id="SSF57184">
    <property type="entry name" value="Growth factor receptor domain"/>
    <property type="match status" value="1"/>
</dbReference>
<feature type="domain" description="LIM zinc-binding" evidence="5">
    <location>
        <begin position="47"/>
        <end position="111"/>
    </location>
</feature>
<dbReference type="InterPro" id="IPR000198">
    <property type="entry name" value="RhoGAP_dom"/>
</dbReference>
<dbReference type="InterPro" id="IPR008936">
    <property type="entry name" value="Rho_GTPase_activation_prot"/>
</dbReference>
<evidence type="ECO:0000256" key="4">
    <source>
        <dbReference type="SAM" id="MobiDB-lite"/>
    </source>
</evidence>
<dbReference type="EMBL" id="LT598451">
    <property type="protein sequence ID" value="SCU92324.1"/>
    <property type="molecule type" value="Genomic_DNA"/>
</dbReference>
<feature type="region of interest" description="Disordered" evidence="4">
    <location>
        <begin position="1"/>
        <end position="40"/>
    </location>
</feature>
<keyword evidence="8" id="KW-1185">Reference proteome</keyword>
<accession>A0A1G4JNW0</accession>
<evidence type="ECO:0000313" key="8">
    <source>
        <dbReference type="Proteomes" id="UP000189911"/>
    </source>
</evidence>
<dbReference type="InterPro" id="IPR009030">
    <property type="entry name" value="Growth_fac_rcpt_cys_sf"/>
</dbReference>
<protein>
    <submittedName>
        <fullName evidence="7">LANO_0E00364g1_1</fullName>
    </submittedName>
</protein>
<dbReference type="PANTHER" id="PTHR45808">
    <property type="entry name" value="RHO GTPASE-ACTIVATING PROTEIN 68F"/>
    <property type="match status" value="1"/>
</dbReference>
<dbReference type="Gene3D" id="1.10.555.10">
    <property type="entry name" value="Rho GTPase activation protein"/>
    <property type="match status" value="1"/>
</dbReference>
<dbReference type="SMART" id="SM00324">
    <property type="entry name" value="RhoGAP"/>
    <property type="match status" value="1"/>
</dbReference>
<dbReference type="GO" id="GO:0005737">
    <property type="term" value="C:cytoplasm"/>
    <property type="evidence" value="ECO:0007669"/>
    <property type="project" value="TreeGrafter"/>
</dbReference>
<dbReference type="InterPro" id="IPR001781">
    <property type="entry name" value="Znf_LIM"/>
</dbReference>
<evidence type="ECO:0000259" key="5">
    <source>
        <dbReference type="PROSITE" id="PS50023"/>
    </source>
</evidence>
<feature type="compositionally biased region" description="Basic and acidic residues" evidence="4">
    <location>
        <begin position="20"/>
        <end position="31"/>
    </location>
</feature>
<dbReference type="PROSITE" id="PS50023">
    <property type="entry name" value="LIM_DOMAIN_2"/>
    <property type="match status" value="2"/>
</dbReference>
<dbReference type="CDD" id="cd09391">
    <property type="entry name" value="LIM1_Lrg1p_like"/>
    <property type="match status" value="1"/>
</dbReference>
<keyword evidence="2 3" id="KW-0862">Zinc</keyword>
<dbReference type="PANTHER" id="PTHR45808:SF2">
    <property type="entry name" value="RHO GTPASE-ACTIVATING PROTEIN 68F"/>
    <property type="match status" value="1"/>
</dbReference>
<reference evidence="8" key="1">
    <citation type="submission" date="2016-03" db="EMBL/GenBank/DDBJ databases">
        <authorList>
            <person name="Devillers Hugo."/>
        </authorList>
    </citation>
    <scope>NUCLEOTIDE SEQUENCE [LARGE SCALE GENOMIC DNA]</scope>
</reference>
<dbReference type="SUPFAM" id="SSF57716">
    <property type="entry name" value="Glucocorticoid receptor-like (DNA-binding domain)"/>
    <property type="match status" value="1"/>
</dbReference>
<dbReference type="CDD" id="cd09393">
    <property type="entry name" value="LIM3_Lrg1p_like"/>
    <property type="match status" value="1"/>
</dbReference>
<dbReference type="PROSITE" id="PS50238">
    <property type="entry name" value="RHOGAP"/>
    <property type="match status" value="1"/>
</dbReference>
<dbReference type="PROSITE" id="PS00478">
    <property type="entry name" value="LIM_DOMAIN_1"/>
    <property type="match status" value="1"/>
</dbReference>
<keyword evidence="3" id="KW-0440">LIM domain</keyword>
<organism evidence="7 8">
    <name type="scientific">Lachancea nothofagi CBS 11611</name>
    <dbReference type="NCBI Taxonomy" id="1266666"/>
    <lineage>
        <taxon>Eukaryota</taxon>
        <taxon>Fungi</taxon>
        <taxon>Dikarya</taxon>
        <taxon>Ascomycota</taxon>
        <taxon>Saccharomycotina</taxon>
        <taxon>Saccharomycetes</taxon>
        <taxon>Saccharomycetales</taxon>
        <taxon>Saccharomycetaceae</taxon>
        <taxon>Lachancea</taxon>
    </lineage>
</organism>
<proteinExistence type="predicted"/>
<dbReference type="GO" id="GO:0007264">
    <property type="term" value="P:small GTPase-mediated signal transduction"/>
    <property type="evidence" value="ECO:0007669"/>
    <property type="project" value="TreeGrafter"/>
</dbReference>
<dbReference type="AlphaFoldDB" id="A0A1G4JNW0"/>
<dbReference type="Proteomes" id="UP000189911">
    <property type="component" value="Chromosome E"/>
</dbReference>
<dbReference type="GO" id="GO:0005096">
    <property type="term" value="F:GTPase activator activity"/>
    <property type="evidence" value="ECO:0007669"/>
    <property type="project" value="TreeGrafter"/>
</dbReference>
<dbReference type="GO" id="GO:0046872">
    <property type="term" value="F:metal ion binding"/>
    <property type="evidence" value="ECO:0007669"/>
    <property type="project" value="UniProtKB-KW"/>
</dbReference>
<name>A0A1G4JNW0_9SACH</name>
<sequence>MNIVAESHRTQTPPEFNNRLADRTNLNERRPGRPVLGPAQHSSRYSKVCARCDKVIARGSLKALGRYYHEDCFVCYDCGKVCKPKYFPFEDPASKQLIPLCQQDYFKRNNLLCFVCGKALRGVYYNAFGKLYDEEHFCCKICKEKCGVNTCFNYKDDLYCKYHFLKYFSNRCKGCNYPISDQYIEFPRGEEVHRWHPECYGVHKYWHVNLPPEAVGLPQIDTADLDDIQRSEGTGLNRSDLERYVVSFSKLVSKTWSVLYRFEEETAVCISDMFQYLTSFDQLKGLNSTALFVLKVECLFKALDSLDSLFIYNSFQKMTLNDVKVTENGSRDSNSVEANAESSDMKYAKFPRNLSTKIMIYLQLLRKLSSASREKDVSVSSLMSVITGVAHFLKLLVRHGLQTALDRNKTAHSANALVKFLREIEKNEHIEGDPFDFVDVTIDATDCCASCGKYIQEDCIQFKNLRWHRSCFNCSICQKHIGSYGVADAAFNAESKSVLCAQCAVGDPDSTSGFKSVSKLAQLIFLLKIALIRSKAVMEIQLKNREALQRSNSVKESISMQQTYIRTLNDIKRLKSRRQSIPLTTTNQQEARRSRILETSEIDMGKSTPLEDKCLVIQTDKSLVSEPENQNMFNSTKTLTLDDISRIVAAEQARELRPNAFTHFKKLKDIDDDVVNLANKKSGIYYSELQFEELYLVKLIALSLLSSGPDALIKDDAVIEKLIPVPPPKNQKNGPNFWAKMKVIMTKDGKKPTNRKVFGSDLDLLTFQWGVDSDLGIGPSKIKIPIIVDELISSLRQLDMSVEGVFRKNGNIRKLRELSKAIDDSPSEVPDLSKENAVQLSALLKKFLREMPDPVLTSQLYDLWIQVAKVESDLERHKYFGLLYASLPTFNRNVAEVLFSFLHWTSSFSHIDSQMGSKMDIHNLSTVIAPNILYQQGTTSNQTTVHGGAIHNTYNDAFAQNEGENYFLAIEVIDYLINHNEDLSVLPKYMVNLLQELKEKRLISFESVKNFIDSQLKANNLNYSEYDMIKPVNMKKSASVAKLEVKGNEAS</sequence>